<dbReference type="OMA" id="FEYESIN"/>
<dbReference type="OrthoDB" id="5910742at2759"/>
<keyword evidence="3" id="KW-1185">Reference proteome</keyword>
<dbReference type="Proteomes" id="UP000008068">
    <property type="component" value="Unassembled WGS sequence"/>
</dbReference>
<dbReference type="InterPro" id="IPR001810">
    <property type="entry name" value="F-box_dom"/>
</dbReference>
<feature type="domain" description="F-box" evidence="1">
    <location>
        <begin position="2"/>
        <end position="52"/>
    </location>
</feature>
<organism evidence="3">
    <name type="scientific">Caenorhabditis brenneri</name>
    <name type="common">Nematode worm</name>
    <dbReference type="NCBI Taxonomy" id="135651"/>
    <lineage>
        <taxon>Eukaryota</taxon>
        <taxon>Metazoa</taxon>
        <taxon>Ecdysozoa</taxon>
        <taxon>Nematoda</taxon>
        <taxon>Chromadorea</taxon>
        <taxon>Rhabditida</taxon>
        <taxon>Rhabditina</taxon>
        <taxon>Rhabditomorpha</taxon>
        <taxon>Rhabditoidea</taxon>
        <taxon>Rhabditidae</taxon>
        <taxon>Peloderinae</taxon>
        <taxon>Caenorhabditis</taxon>
    </lineage>
</organism>
<reference evidence="3" key="1">
    <citation type="submission" date="2011-07" db="EMBL/GenBank/DDBJ databases">
        <authorList>
            <consortium name="Caenorhabditis brenneri Sequencing and Analysis Consortium"/>
            <person name="Wilson R.K."/>
        </authorList>
    </citation>
    <scope>NUCLEOTIDE SEQUENCE [LARGE SCALE GENOMIC DNA]</scope>
    <source>
        <strain evidence="3">PB2801</strain>
    </source>
</reference>
<dbReference type="PANTHER" id="PTHR21503:SF8">
    <property type="entry name" value="F-BOX ASSOCIATED DOMAIN-CONTAINING PROTEIN-RELATED"/>
    <property type="match status" value="1"/>
</dbReference>
<sequence>MPFKLNSFPYLVKLAVFDQMEYRSIFLLSLCSVKIRKFIENHLRKNVAYIRYIFSSNGIQVLVESPNGSQEIMVVVKAAHKSINSYSLSNTGIESLQQLVEFCKDGDGLVKIKYYMQLPNNEESMKRVIIENVTALFSRKSPTVQLKVRFDDGLGELVPIPGVQSTKLGGNQVDVTFLEELFTKYPNQRNASIASLLTGELSSDSNIFKLQDLWCKNVSRLALPIAKRFNGRNLILLNADLDPVEELTSIVRKWISNESYHNLKVMHIRSKSRIDRRRSGIRQVAQTRWLLEPYMFEYESINKESFIRPMSIDCRRYYQIERESDHKIAAFRVINRSFEFFVWNRTRDQFVEMVR</sequence>
<accession>G0MMA4</accession>
<evidence type="ECO:0000313" key="3">
    <source>
        <dbReference type="Proteomes" id="UP000008068"/>
    </source>
</evidence>
<proteinExistence type="predicted"/>
<evidence type="ECO:0000259" key="1">
    <source>
        <dbReference type="PROSITE" id="PS50181"/>
    </source>
</evidence>
<evidence type="ECO:0000313" key="2">
    <source>
        <dbReference type="EMBL" id="EGT36542.1"/>
    </source>
</evidence>
<dbReference type="HOGENOM" id="CLU_040220_0_0_1"/>
<dbReference type="FunCoup" id="G0MMA4">
    <property type="interactions" value="338"/>
</dbReference>
<dbReference type="InParanoid" id="G0MMA4"/>
<dbReference type="PANTHER" id="PTHR21503">
    <property type="entry name" value="F-BOX-CONTAINING HYPOTHETICAL PROTEIN C.ELEGANS"/>
    <property type="match status" value="1"/>
</dbReference>
<dbReference type="AlphaFoldDB" id="G0MMA4"/>
<name>G0MMA4_CAEBE</name>
<protein>
    <recommendedName>
        <fullName evidence="1">F-box domain-containing protein</fullName>
    </recommendedName>
</protein>
<gene>
    <name evidence="2" type="ORF">CAEBREN_14261</name>
</gene>
<dbReference type="PROSITE" id="PS50181">
    <property type="entry name" value="FBOX"/>
    <property type="match status" value="1"/>
</dbReference>
<dbReference type="EMBL" id="GL379801">
    <property type="protein sequence ID" value="EGT36542.1"/>
    <property type="molecule type" value="Genomic_DNA"/>
</dbReference>